<dbReference type="PANTHER" id="PTHR11760:SF32">
    <property type="entry name" value="SMALL RIBOSOMAL SUBUNIT PROTEIN US3"/>
    <property type="match status" value="1"/>
</dbReference>
<sequence length="264" mass="28846">MSAAIVMNKKRKFIADGVFFAELNEFLEHELNNEGYAGLELRVIPGRTEITIRATRTQAILGDKGHRIRELTAVIQKRFNFQENTIRLLAEKLNNRGLSATAQAESLCYKLVGGLPVRRACYGVVRFIMDNGAKGCEVRVSGKLRGLRAKAMKFRDGYMIKSGQPAKEMITRASRSVDLEQGILGVCVKIMLPSRKEHPDGKDYLQPDVVTVLEPKADESISPDKVKFASHPNPAYAVPAPVAAPAPAPVAAPAPAPVAAPQQF</sequence>
<dbReference type="InterPro" id="IPR009019">
    <property type="entry name" value="KH_sf_prok-type"/>
</dbReference>
<dbReference type="InterPro" id="IPR005703">
    <property type="entry name" value="Ribosomal_uS3_euk/arc"/>
</dbReference>
<dbReference type="SUPFAM" id="SSF54814">
    <property type="entry name" value="Prokaryotic type KH domain (KH-domain type II)"/>
    <property type="match status" value="1"/>
</dbReference>
<dbReference type="Pfam" id="PF00189">
    <property type="entry name" value="Ribosomal_S3_C"/>
    <property type="match status" value="1"/>
</dbReference>
<evidence type="ECO:0000256" key="4">
    <source>
        <dbReference type="ARBA" id="ARBA00023274"/>
    </source>
</evidence>
<dbReference type="Gene3D" id="3.30.300.20">
    <property type="match status" value="1"/>
</dbReference>
<gene>
    <name evidence="8" type="ORF">PAPYR_4798</name>
</gene>
<dbReference type="EMBL" id="JAPMOS010000021">
    <property type="protein sequence ID" value="KAJ4459262.1"/>
    <property type="molecule type" value="Genomic_DNA"/>
</dbReference>
<dbReference type="InterPro" id="IPR004044">
    <property type="entry name" value="KH_dom_type_2"/>
</dbReference>
<protein>
    <recommendedName>
        <fullName evidence="5">40S ribosomal protein S3</fullName>
    </recommendedName>
</protein>
<dbReference type="PANTHER" id="PTHR11760">
    <property type="entry name" value="30S/40S RIBOSOMAL PROTEIN S3"/>
    <property type="match status" value="1"/>
</dbReference>
<comment type="similarity">
    <text evidence="1">Belongs to the universal ribosomal protein uS3 family.</text>
</comment>
<dbReference type="NCBIfam" id="NF003219">
    <property type="entry name" value="PRK04191.1"/>
    <property type="match status" value="1"/>
</dbReference>
<dbReference type="InterPro" id="IPR057258">
    <property type="entry name" value="Ribosomal_uS3"/>
</dbReference>
<dbReference type="InterPro" id="IPR015946">
    <property type="entry name" value="KH_dom-like_a/b"/>
</dbReference>
<dbReference type="Gene3D" id="3.30.1140.32">
    <property type="entry name" value="Ribosomal protein S3, C-terminal domain"/>
    <property type="match status" value="1"/>
</dbReference>
<evidence type="ECO:0000313" key="8">
    <source>
        <dbReference type="EMBL" id="KAJ4459262.1"/>
    </source>
</evidence>
<keyword evidence="4" id="KW-0687">Ribonucleoprotein</keyword>
<organism evidence="8 9">
    <name type="scientific">Paratrimastix pyriformis</name>
    <dbReference type="NCBI Taxonomy" id="342808"/>
    <lineage>
        <taxon>Eukaryota</taxon>
        <taxon>Metamonada</taxon>
        <taxon>Preaxostyla</taxon>
        <taxon>Paratrimastigidae</taxon>
        <taxon>Paratrimastix</taxon>
    </lineage>
</organism>
<dbReference type="GO" id="GO:0005840">
    <property type="term" value="C:ribosome"/>
    <property type="evidence" value="ECO:0007669"/>
    <property type="project" value="UniProtKB-KW"/>
</dbReference>
<name>A0ABQ8ULE9_9EUKA</name>
<evidence type="ECO:0000256" key="1">
    <source>
        <dbReference type="ARBA" id="ARBA00010761"/>
    </source>
</evidence>
<evidence type="ECO:0000256" key="6">
    <source>
        <dbReference type="PROSITE-ProRule" id="PRU00118"/>
    </source>
</evidence>
<evidence type="ECO:0000259" key="7">
    <source>
        <dbReference type="PROSITE" id="PS50823"/>
    </source>
</evidence>
<comment type="caution">
    <text evidence="8">The sequence shown here is derived from an EMBL/GenBank/DDBJ whole genome shotgun (WGS) entry which is preliminary data.</text>
</comment>
<dbReference type="Proteomes" id="UP001141327">
    <property type="component" value="Unassembled WGS sequence"/>
</dbReference>
<proteinExistence type="inferred from homology"/>
<dbReference type="NCBIfam" id="TIGR01008">
    <property type="entry name" value="uS3_euk_arch"/>
    <property type="match status" value="1"/>
</dbReference>
<dbReference type="InterPro" id="IPR036419">
    <property type="entry name" value="Ribosomal_S3_C_sf"/>
</dbReference>
<dbReference type="PROSITE" id="PS50823">
    <property type="entry name" value="KH_TYPE_2"/>
    <property type="match status" value="1"/>
</dbReference>
<dbReference type="SUPFAM" id="SSF54821">
    <property type="entry name" value="Ribosomal protein S3 C-terminal domain"/>
    <property type="match status" value="1"/>
</dbReference>
<evidence type="ECO:0000313" key="9">
    <source>
        <dbReference type="Proteomes" id="UP001141327"/>
    </source>
</evidence>
<keyword evidence="2 6" id="KW-0694">RNA-binding</keyword>
<evidence type="ECO:0000256" key="2">
    <source>
        <dbReference type="ARBA" id="ARBA00022884"/>
    </source>
</evidence>
<evidence type="ECO:0000256" key="3">
    <source>
        <dbReference type="ARBA" id="ARBA00022980"/>
    </source>
</evidence>
<accession>A0ABQ8ULE9</accession>
<reference evidence="8" key="1">
    <citation type="journal article" date="2022" name="bioRxiv">
        <title>Genomics of Preaxostyla Flagellates Illuminates Evolutionary Transitions and the Path Towards Mitochondrial Loss.</title>
        <authorList>
            <person name="Novak L.V.F."/>
            <person name="Treitli S.C."/>
            <person name="Pyrih J."/>
            <person name="Halakuc P."/>
            <person name="Pipaliya S.V."/>
            <person name="Vacek V."/>
            <person name="Brzon O."/>
            <person name="Soukal P."/>
            <person name="Eme L."/>
            <person name="Dacks J.B."/>
            <person name="Karnkowska A."/>
            <person name="Elias M."/>
            <person name="Hampl V."/>
        </authorList>
    </citation>
    <scope>NUCLEOTIDE SEQUENCE</scope>
    <source>
        <strain evidence="8">RCP-MX</strain>
    </source>
</reference>
<dbReference type="CDD" id="cd02413">
    <property type="entry name" value="KH-II_40S_S3"/>
    <property type="match status" value="1"/>
</dbReference>
<dbReference type="InterPro" id="IPR001351">
    <property type="entry name" value="Ribosomal_uS3_C"/>
</dbReference>
<keyword evidence="3 8" id="KW-0689">Ribosomal protein</keyword>
<feature type="domain" description="KH type-2" evidence="7">
    <location>
        <begin position="23"/>
        <end position="94"/>
    </location>
</feature>
<evidence type="ECO:0000256" key="5">
    <source>
        <dbReference type="ARBA" id="ARBA00035408"/>
    </source>
</evidence>
<keyword evidence="9" id="KW-1185">Reference proteome</keyword>
<dbReference type="Pfam" id="PF07650">
    <property type="entry name" value="KH_2"/>
    <property type="match status" value="1"/>
</dbReference>